<evidence type="ECO:0000313" key="3">
    <source>
        <dbReference type="WBParaSite" id="L893_g15946.t1"/>
    </source>
</evidence>
<organism evidence="2 3">
    <name type="scientific">Steinernema glaseri</name>
    <dbReference type="NCBI Taxonomy" id="37863"/>
    <lineage>
        <taxon>Eukaryota</taxon>
        <taxon>Metazoa</taxon>
        <taxon>Ecdysozoa</taxon>
        <taxon>Nematoda</taxon>
        <taxon>Chromadorea</taxon>
        <taxon>Rhabditida</taxon>
        <taxon>Tylenchina</taxon>
        <taxon>Panagrolaimomorpha</taxon>
        <taxon>Strongyloidoidea</taxon>
        <taxon>Steinernematidae</taxon>
        <taxon>Steinernema</taxon>
    </lineage>
</organism>
<sequence length="300" mass="35477">MSGKRYYVFEVVINKYDFDTNDEFASDVQKVVDKLDVKLKCRKLQNNQLDIRLHVQNMYLLKWSQIKYALTISKDSSDSNPETLVGITTFTYFVDLFLMYVNQPENYIGPTTSMHVKLEMCMYRSVFYDLSTFSPHYADFPIKLDSGEQLYVSKSVLSNHSPFFNTYFNSTEFNEYSEGVYELKETSYWPFFALLHVLYGIEFHCGLLFEEELIATMELAHRFQCDLAMRYFENYLLCFPDDNLKHWFDLAERYQMMELLRRIISTMTKEELKAIMPSNTFLGNLHPDTVQEVVGRLLDL</sequence>
<proteinExistence type="predicted"/>
<dbReference type="InterPro" id="IPR000210">
    <property type="entry name" value="BTB/POZ_dom"/>
</dbReference>
<name>A0A1I7YG36_9BILA</name>
<keyword evidence="2" id="KW-1185">Reference proteome</keyword>
<reference evidence="3" key="1">
    <citation type="submission" date="2016-11" db="UniProtKB">
        <authorList>
            <consortium name="WormBaseParasite"/>
        </authorList>
    </citation>
    <scope>IDENTIFICATION</scope>
</reference>
<dbReference type="Pfam" id="PF00651">
    <property type="entry name" value="BTB"/>
    <property type="match status" value="1"/>
</dbReference>
<accession>A0A1I7YG36</accession>
<evidence type="ECO:0000313" key="2">
    <source>
        <dbReference type="Proteomes" id="UP000095287"/>
    </source>
</evidence>
<dbReference type="AlphaFoldDB" id="A0A1I7YG36"/>
<dbReference type="PANTHER" id="PTHR22744:SF13">
    <property type="entry name" value="BTB DOMAIN-CONTAINING PROTEIN"/>
    <property type="match status" value="1"/>
</dbReference>
<feature type="domain" description="BTB" evidence="1">
    <location>
        <begin position="138"/>
        <end position="199"/>
    </location>
</feature>
<dbReference type="SMART" id="SM00225">
    <property type="entry name" value="BTB"/>
    <property type="match status" value="1"/>
</dbReference>
<dbReference type="SUPFAM" id="SSF54695">
    <property type="entry name" value="POZ domain"/>
    <property type="match status" value="1"/>
</dbReference>
<dbReference type="PANTHER" id="PTHR22744">
    <property type="entry name" value="HELIX LOOP HELIX PROTEIN 21-RELATED"/>
    <property type="match status" value="1"/>
</dbReference>
<dbReference type="WBParaSite" id="L893_g15946.t1">
    <property type="protein sequence ID" value="L893_g15946.t1"/>
    <property type="gene ID" value="L893_g15946"/>
</dbReference>
<evidence type="ECO:0000259" key="1">
    <source>
        <dbReference type="PROSITE" id="PS50097"/>
    </source>
</evidence>
<dbReference type="Gene3D" id="3.30.710.10">
    <property type="entry name" value="Potassium Channel Kv1.1, Chain A"/>
    <property type="match status" value="1"/>
</dbReference>
<dbReference type="InterPro" id="IPR011333">
    <property type="entry name" value="SKP1/BTB/POZ_sf"/>
</dbReference>
<dbReference type="PROSITE" id="PS50097">
    <property type="entry name" value="BTB"/>
    <property type="match status" value="1"/>
</dbReference>
<dbReference type="Proteomes" id="UP000095287">
    <property type="component" value="Unplaced"/>
</dbReference>
<protein>
    <submittedName>
        <fullName evidence="3">BTB domain-containing protein</fullName>
    </submittedName>
</protein>
<dbReference type="CDD" id="cd18186">
    <property type="entry name" value="BTB_POZ_ZBTB_KLHL-like"/>
    <property type="match status" value="1"/>
</dbReference>